<name>A0ABS4YFU4_9MICO</name>
<sequence length="228" mass="23895">MTAPLRLRSPGRGRWLVQNSPADRVPSHGTSLFALDHSIDLVPVDDRGRTAPVRLRSLVAPEPPEAFPGFGRELLVPLDGEVVAAHDGEPDHPAHRGLPSVGYALTQRRRLADGWAGLAGNHVILRVTAPRPLAEDGAPDDLGDAGASGDVRAVHLALCHLRRGSLAVRPGQRVAAGERLAACGNSGNSTEPHLHLQAMTAADPSAARPVAITLPGGLPRSGEILDMP</sequence>
<evidence type="ECO:0000313" key="3">
    <source>
        <dbReference type="Proteomes" id="UP000698222"/>
    </source>
</evidence>
<accession>A0ABS4YFU4</accession>
<dbReference type="Proteomes" id="UP000698222">
    <property type="component" value="Unassembled WGS sequence"/>
</dbReference>
<dbReference type="Pfam" id="PF01551">
    <property type="entry name" value="Peptidase_M23"/>
    <property type="match status" value="1"/>
</dbReference>
<evidence type="ECO:0000259" key="1">
    <source>
        <dbReference type="Pfam" id="PF01551"/>
    </source>
</evidence>
<dbReference type="SUPFAM" id="SSF51261">
    <property type="entry name" value="Duplicated hybrid motif"/>
    <property type="match status" value="1"/>
</dbReference>
<dbReference type="CDD" id="cd12797">
    <property type="entry name" value="M23_peptidase"/>
    <property type="match status" value="1"/>
</dbReference>
<organism evidence="2 3">
    <name type="scientific">Brachybacterium fresconis</name>
    <dbReference type="NCBI Taxonomy" id="173363"/>
    <lineage>
        <taxon>Bacteria</taxon>
        <taxon>Bacillati</taxon>
        <taxon>Actinomycetota</taxon>
        <taxon>Actinomycetes</taxon>
        <taxon>Micrococcales</taxon>
        <taxon>Dermabacteraceae</taxon>
        <taxon>Brachybacterium</taxon>
    </lineage>
</organism>
<dbReference type="Gene3D" id="2.70.70.10">
    <property type="entry name" value="Glucose Permease (Domain IIA)"/>
    <property type="match status" value="1"/>
</dbReference>
<protein>
    <recommendedName>
        <fullName evidence="1">M23ase beta-sheet core domain-containing protein</fullName>
    </recommendedName>
</protein>
<gene>
    <name evidence="2" type="ORF">JOF44_000551</name>
</gene>
<reference evidence="2 3" key="1">
    <citation type="submission" date="2021-03" db="EMBL/GenBank/DDBJ databases">
        <title>Sequencing the genomes of 1000 actinobacteria strains.</title>
        <authorList>
            <person name="Klenk H.-P."/>
        </authorList>
    </citation>
    <scope>NUCLEOTIDE SEQUENCE [LARGE SCALE GENOMIC DNA]</scope>
    <source>
        <strain evidence="2 3">DSM 14564</strain>
    </source>
</reference>
<dbReference type="InterPro" id="IPR016047">
    <property type="entry name" value="M23ase_b-sheet_dom"/>
</dbReference>
<dbReference type="InterPro" id="IPR011055">
    <property type="entry name" value="Dup_hybrid_motif"/>
</dbReference>
<feature type="domain" description="M23ase beta-sheet core" evidence="1">
    <location>
        <begin position="157"/>
        <end position="202"/>
    </location>
</feature>
<keyword evidence="3" id="KW-1185">Reference proteome</keyword>
<evidence type="ECO:0000313" key="2">
    <source>
        <dbReference type="EMBL" id="MBP2407648.1"/>
    </source>
</evidence>
<dbReference type="EMBL" id="JAGIOC010000001">
    <property type="protein sequence ID" value="MBP2407648.1"/>
    <property type="molecule type" value="Genomic_DNA"/>
</dbReference>
<dbReference type="RefSeq" id="WP_209887116.1">
    <property type="nucleotide sequence ID" value="NZ_BAAAJV010000011.1"/>
</dbReference>
<comment type="caution">
    <text evidence="2">The sequence shown here is derived from an EMBL/GenBank/DDBJ whole genome shotgun (WGS) entry which is preliminary data.</text>
</comment>
<proteinExistence type="predicted"/>